<dbReference type="Gene3D" id="3.40.50.720">
    <property type="entry name" value="NAD(P)-binding Rossmann-like Domain"/>
    <property type="match status" value="1"/>
</dbReference>
<keyword evidence="4 6" id="KW-0274">FAD</keyword>
<feature type="binding site" evidence="6">
    <location>
        <position position="322"/>
    </location>
    <ligand>
        <name>D-dopa</name>
        <dbReference type="ChEBI" id="CHEBI:149689"/>
    </ligand>
</feature>
<evidence type="ECO:0000256" key="6">
    <source>
        <dbReference type="PIRSR" id="PIRSR000189-1"/>
    </source>
</evidence>
<feature type="binding site" evidence="6">
    <location>
        <position position="228"/>
    </location>
    <ligand>
        <name>D-serine</name>
        <dbReference type="ChEBI" id="CHEBI:35247"/>
    </ligand>
</feature>
<protein>
    <recommendedName>
        <fullName evidence="7">FAD dependent oxidoreductase domain-containing protein</fullName>
    </recommendedName>
</protein>
<feature type="binding site" evidence="6">
    <location>
        <position position="287"/>
    </location>
    <ligand>
        <name>D-dopa</name>
        <dbReference type="ChEBI" id="CHEBI:149689"/>
    </ligand>
</feature>
<dbReference type="PANTHER" id="PTHR11530">
    <property type="entry name" value="D-AMINO ACID OXIDASE"/>
    <property type="match status" value="1"/>
</dbReference>
<keyword evidence="5" id="KW-0560">Oxidoreductase</keyword>
<evidence type="ECO:0000313" key="8">
    <source>
        <dbReference type="EMBL" id="KAF7721960.1"/>
    </source>
</evidence>
<evidence type="ECO:0000259" key="7">
    <source>
        <dbReference type="Pfam" id="PF01266"/>
    </source>
</evidence>
<evidence type="ECO:0000256" key="5">
    <source>
        <dbReference type="ARBA" id="ARBA00023002"/>
    </source>
</evidence>
<proteinExistence type="inferred from homology"/>
<comment type="cofactor">
    <cofactor evidence="1 6">
        <name>FAD</name>
        <dbReference type="ChEBI" id="CHEBI:57692"/>
    </cofactor>
</comment>
<feature type="binding site" evidence="6">
    <location>
        <begin position="47"/>
        <end position="48"/>
    </location>
    <ligand>
        <name>FAD</name>
        <dbReference type="ChEBI" id="CHEBI:57692"/>
    </ligand>
</feature>
<dbReference type="OrthoDB" id="2015447at2759"/>
<dbReference type="GO" id="GO:0071949">
    <property type="term" value="F:FAD binding"/>
    <property type="evidence" value="ECO:0007669"/>
    <property type="project" value="InterPro"/>
</dbReference>
<evidence type="ECO:0000256" key="3">
    <source>
        <dbReference type="ARBA" id="ARBA00022630"/>
    </source>
</evidence>
<accession>A0A8H7EM30</accession>
<feature type="binding site" evidence="6">
    <location>
        <position position="184"/>
    </location>
    <ligand>
        <name>FAD</name>
        <dbReference type="ChEBI" id="CHEBI:57692"/>
    </ligand>
</feature>
<keyword evidence="9" id="KW-1185">Reference proteome</keyword>
<name>A0A8H7EM30_9FUNG</name>
<organism evidence="8 9">
    <name type="scientific">Apophysomyces ossiformis</name>
    <dbReference type="NCBI Taxonomy" id="679940"/>
    <lineage>
        <taxon>Eukaryota</taxon>
        <taxon>Fungi</taxon>
        <taxon>Fungi incertae sedis</taxon>
        <taxon>Mucoromycota</taxon>
        <taxon>Mucoromycotina</taxon>
        <taxon>Mucoromycetes</taxon>
        <taxon>Mucorales</taxon>
        <taxon>Mucorineae</taxon>
        <taxon>Mucoraceae</taxon>
        <taxon>Apophysomyces</taxon>
    </lineage>
</organism>
<reference evidence="8" key="1">
    <citation type="submission" date="2020-01" db="EMBL/GenBank/DDBJ databases">
        <title>Genome Sequencing of Three Apophysomyces-Like Fungal Strains Confirms a Novel Fungal Genus in the Mucoromycota with divergent Burkholderia-like Endosymbiotic Bacteria.</title>
        <authorList>
            <person name="Stajich J.E."/>
            <person name="Macias A.M."/>
            <person name="Carter-House D."/>
            <person name="Lovett B."/>
            <person name="Kasson L.R."/>
            <person name="Berry K."/>
            <person name="Grigoriev I."/>
            <person name="Chang Y."/>
            <person name="Spatafora J."/>
            <person name="Kasson M.T."/>
        </authorList>
    </citation>
    <scope>NUCLEOTIDE SEQUENCE</scope>
    <source>
        <strain evidence="8">NRRL A-21654</strain>
    </source>
</reference>
<dbReference type="Pfam" id="PF01266">
    <property type="entry name" value="DAO"/>
    <property type="match status" value="1"/>
</dbReference>
<dbReference type="Gene3D" id="3.30.9.10">
    <property type="entry name" value="D-Amino Acid Oxidase, subunit A, domain 2"/>
    <property type="match status" value="1"/>
</dbReference>
<evidence type="ECO:0000313" key="9">
    <source>
        <dbReference type="Proteomes" id="UP000605846"/>
    </source>
</evidence>
<dbReference type="InterPro" id="IPR006076">
    <property type="entry name" value="FAD-dep_OxRdtase"/>
</dbReference>
<dbReference type="SUPFAM" id="SSF54373">
    <property type="entry name" value="FAD-linked reductases, C-terminal domain"/>
    <property type="match status" value="1"/>
</dbReference>
<dbReference type="GO" id="GO:0019478">
    <property type="term" value="P:D-amino acid catabolic process"/>
    <property type="evidence" value="ECO:0007669"/>
    <property type="project" value="TreeGrafter"/>
</dbReference>
<dbReference type="GO" id="GO:0005737">
    <property type="term" value="C:cytoplasm"/>
    <property type="evidence" value="ECO:0007669"/>
    <property type="project" value="TreeGrafter"/>
</dbReference>
<dbReference type="InterPro" id="IPR023209">
    <property type="entry name" value="DAO"/>
</dbReference>
<evidence type="ECO:0000256" key="2">
    <source>
        <dbReference type="ARBA" id="ARBA00006730"/>
    </source>
</evidence>
<dbReference type="SUPFAM" id="SSF51971">
    <property type="entry name" value="Nucleotide-binding domain"/>
    <property type="match status" value="1"/>
</dbReference>
<dbReference type="EMBL" id="JABAYA010000222">
    <property type="protein sequence ID" value="KAF7721960.1"/>
    <property type="molecule type" value="Genomic_DNA"/>
</dbReference>
<dbReference type="PIRSF" id="PIRSF000189">
    <property type="entry name" value="D-aa_oxidase"/>
    <property type="match status" value="1"/>
</dbReference>
<dbReference type="AlphaFoldDB" id="A0A8H7EM30"/>
<dbReference type="PANTHER" id="PTHR11530:SF11">
    <property type="entry name" value="D-ASPARTATE OXIDASE"/>
    <property type="match status" value="1"/>
</dbReference>
<sequence>MRSGFGHVVVIGAGVTGLTAAIELKKRGHNVVVVAKCLPGDEDSEYTSLWAGAHWRTVASNNDIALQRMDSVSYNTFMELSSSSPQETGVMKVLAYDYYNYLTPETENPWFQSVVRDFEFIEKCNLPPRAKVGHKYVTVVINAPHYLKWLLGHFVQLGGSIKRQTITDISDVFSSQVAAVVNCTGLGSRQLVPDDTVYLIRGQTVIVKAPHINRTLTHIGEGMQPFTYVIPRSNGLVVLGGTYQVNNYNAAPDDQTAESILARAKKLCPELTELGELEVVKHAIGFRPCRKNGVRIENELREYHNNGKVMTIPVTHAYGHGGFGYQCSWGGAKVIADLVEKGSLNKPKL</sequence>
<comment type="caution">
    <text evidence="8">The sequence shown here is derived from an EMBL/GenBank/DDBJ whole genome shotgun (WGS) entry which is preliminary data.</text>
</comment>
<gene>
    <name evidence="8" type="ORF">EC973_003898</name>
</gene>
<feature type="domain" description="FAD dependent oxidoreductase" evidence="7">
    <location>
        <begin position="7"/>
        <end position="338"/>
    </location>
</feature>
<comment type="similarity">
    <text evidence="2">Belongs to the DAMOX/DASOX family.</text>
</comment>
<dbReference type="Proteomes" id="UP000605846">
    <property type="component" value="Unassembled WGS sequence"/>
</dbReference>
<evidence type="ECO:0000256" key="1">
    <source>
        <dbReference type="ARBA" id="ARBA00001974"/>
    </source>
</evidence>
<evidence type="ECO:0000256" key="4">
    <source>
        <dbReference type="ARBA" id="ARBA00022827"/>
    </source>
</evidence>
<keyword evidence="3" id="KW-0285">Flavoprotein</keyword>
<dbReference type="GO" id="GO:0003884">
    <property type="term" value="F:D-amino-acid oxidase activity"/>
    <property type="evidence" value="ECO:0007669"/>
    <property type="project" value="InterPro"/>
</dbReference>